<feature type="region of interest" description="Disordered" evidence="2">
    <location>
        <begin position="1"/>
        <end position="24"/>
    </location>
</feature>
<proteinExistence type="predicted"/>
<evidence type="ECO:0000256" key="2">
    <source>
        <dbReference type="SAM" id="MobiDB-lite"/>
    </source>
</evidence>
<organism evidence="3 4">
    <name type="scientific">Oryzias latipes</name>
    <name type="common">Japanese rice fish</name>
    <name type="synonym">Japanese killifish</name>
    <dbReference type="NCBI Taxonomy" id="8090"/>
    <lineage>
        <taxon>Eukaryota</taxon>
        <taxon>Metazoa</taxon>
        <taxon>Chordata</taxon>
        <taxon>Craniata</taxon>
        <taxon>Vertebrata</taxon>
        <taxon>Euteleostomi</taxon>
        <taxon>Actinopterygii</taxon>
        <taxon>Neopterygii</taxon>
        <taxon>Teleostei</taxon>
        <taxon>Neoteleostei</taxon>
        <taxon>Acanthomorphata</taxon>
        <taxon>Ovalentaria</taxon>
        <taxon>Atherinomorphae</taxon>
        <taxon>Beloniformes</taxon>
        <taxon>Adrianichthyidae</taxon>
        <taxon>Oryziinae</taxon>
        <taxon>Oryzias</taxon>
    </lineage>
</organism>
<evidence type="ECO:0000256" key="1">
    <source>
        <dbReference type="SAM" id="Coils"/>
    </source>
</evidence>
<keyword evidence="1" id="KW-0175">Coiled coil</keyword>
<evidence type="ECO:0000313" key="4">
    <source>
        <dbReference type="Proteomes" id="UP000265180"/>
    </source>
</evidence>
<reference evidence="3 4" key="2">
    <citation type="submission" date="2017-04" db="EMBL/GenBank/DDBJ databases">
        <title>CpG methylation of centromeres and impact of large insertions on vertebrate speciation.</title>
        <authorList>
            <person name="Ichikawa K."/>
            <person name="Yoshimura J."/>
            <person name="Morishita S."/>
        </authorList>
    </citation>
    <scope>NUCLEOTIDE SEQUENCE</scope>
    <source>
        <strain evidence="3 4">HNI</strain>
    </source>
</reference>
<dbReference type="PANTHER" id="PTHR21683">
    <property type="entry name" value="COILED-COIL DOMAIN-CONTAINING PROTEIN 42 LIKE-2-LIKE-RELATED"/>
    <property type="match status" value="1"/>
</dbReference>
<name>A0A3P9LW53_ORYLA</name>
<feature type="compositionally biased region" description="Basic and acidic residues" evidence="2">
    <location>
        <begin position="9"/>
        <end position="21"/>
    </location>
</feature>
<feature type="coiled-coil region" evidence="1">
    <location>
        <begin position="63"/>
        <end position="174"/>
    </location>
</feature>
<sequence>MSKIPAHNLETKVTKKKEEKACTTGNKQLSDKKEVCSKVKQFLLEEEARGSRRRELLYNGQMMTELEMFIEKKNAEIKKLNENVKRKQCEISLLQDVSDKEKKISEESSTGLELNAMEAKTILENKAKLECRNRALKEELVKEIKILQSEDAGSEELLNKYKRFRNLISRLSSRECQEAQRTEKKDGQNSELEKTAVCKKPKFLTWKYCIDSIRVVHQIEELENQNLFLMENLTEKSEFMGETIEFITNVLEEEERTQTLKVNSMKSKCAIERRIADIVKKKVQLHNLSTTVDQDVLLETLRKKVSEVHSCFADEELTTNSTLEKLAFIENHMTMLLEKHEKIPKDEIKTLWHIKENEKRRRWREEKLRLETEKREEKMRRHAELAMTEPKKITGRKLMPRCMPVVRPKTKAIVEDTPNPEDDLYEDLFS</sequence>
<dbReference type="Proteomes" id="UP000265180">
    <property type="component" value="Chromosome 14"/>
</dbReference>
<dbReference type="Ensembl" id="ENSORLT00020005513.1">
    <property type="protein sequence ID" value="ENSORLP00020025007.1"/>
    <property type="gene ID" value="ENSORLG00020006719.1"/>
</dbReference>
<reference evidence="3" key="4">
    <citation type="submission" date="2025-09" db="UniProtKB">
        <authorList>
            <consortium name="Ensembl"/>
        </authorList>
    </citation>
    <scope>IDENTIFICATION</scope>
    <source>
        <strain evidence="3">HNI</strain>
    </source>
</reference>
<accession>A0A3P9LW53</accession>
<dbReference type="InterPro" id="IPR051147">
    <property type="entry name" value="CFAP_domain-containing"/>
</dbReference>
<dbReference type="PANTHER" id="PTHR21683:SF3">
    <property type="entry name" value="CILIA AND FLAGELLA ASSOCIATED PROTEIN 100"/>
    <property type="match status" value="1"/>
</dbReference>
<evidence type="ECO:0000313" key="3">
    <source>
        <dbReference type="Ensembl" id="ENSORLP00020025007.1"/>
    </source>
</evidence>
<reference key="1">
    <citation type="journal article" date="2007" name="Nature">
        <title>The medaka draft genome and insights into vertebrate genome evolution.</title>
        <authorList>
            <person name="Kasahara M."/>
            <person name="Naruse K."/>
            <person name="Sasaki S."/>
            <person name="Nakatani Y."/>
            <person name="Qu W."/>
            <person name="Ahsan B."/>
            <person name="Yamada T."/>
            <person name="Nagayasu Y."/>
            <person name="Doi K."/>
            <person name="Kasai Y."/>
            <person name="Jindo T."/>
            <person name="Kobayashi D."/>
            <person name="Shimada A."/>
            <person name="Toyoda A."/>
            <person name="Kuroki Y."/>
            <person name="Fujiyama A."/>
            <person name="Sasaki T."/>
            <person name="Shimizu A."/>
            <person name="Asakawa S."/>
            <person name="Shimizu N."/>
            <person name="Hashimoto S."/>
            <person name="Yang J."/>
            <person name="Lee Y."/>
            <person name="Matsushima K."/>
            <person name="Sugano S."/>
            <person name="Sakaizumi M."/>
            <person name="Narita T."/>
            <person name="Ohishi K."/>
            <person name="Haga S."/>
            <person name="Ohta F."/>
            <person name="Nomoto H."/>
            <person name="Nogata K."/>
            <person name="Morishita T."/>
            <person name="Endo T."/>
            <person name="Shin-I T."/>
            <person name="Takeda H."/>
            <person name="Morishita S."/>
            <person name="Kohara Y."/>
        </authorList>
    </citation>
    <scope>NUCLEOTIDE SEQUENCE [LARGE SCALE GENOMIC DNA]</scope>
    <source>
        <strain>Hd-rR</strain>
    </source>
</reference>
<reference evidence="3" key="3">
    <citation type="submission" date="2025-08" db="UniProtKB">
        <authorList>
            <consortium name="Ensembl"/>
        </authorList>
    </citation>
    <scope>IDENTIFICATION</scope>
    <source>
        <strain evidence="3">HNI</strain>
    </source>
</reference>
<protein>
    <submittedName>
        <fullName evidence="3">Uncharacterized protein</fullName>
    </submittedName>
</protein>
<dbReference type="AlphaFoldDB" id="A0A3P9LW53"/>